<dbReference type="GO" id="GO:0010181">
    <property type="term" value="F:FMN binding"/>
    <property type="evidence" value="ECO:0007669"/>
    <property type="project" value="InterPro"/>
</dbReference>
<keyword evidence="1" id="KW-0285">Flavoprotein</keyword>
<dbReference type="EMBL" id="PISJ01000030">
    <property type="protein sequence ID" value="PKF31056.1"/>
    <property type="molecule type" value="Genomic_DNA"/>
</dbReference>
<dbReference type="Pfam" id="PF00724">
    <property type="entry name" value="Oxidored_FMN"/>
    <property type="match status" value="1"/>
</dbReference>
<name>A0A2N0W9A1_9GAMM</name>
<reference evidence="4 5" key="1">
    <citation type="submission" date="2017-12" db="EMBL/GenBank/DDBJ databases">
        <title>Draft Genome sequences of multiple microbial strains isolated from spacecraft associated surfaces.</title>
        <authorList>
            <person name="Seuylemezian A."/>
            <person name="Vaishampayan P."/>
            <person name="Venkateswaran K."/>
        </authorList>
    </citation>
    <scope>NUCLEOTIDE SEQUENCE [LARGE SCALE GENOMIC DNA]</scope>
    <source>
        <strain evidence="4 5">2P01AA</strain>
    </source>
</reference>
<dbReference type="Proteomes" id="UP000233553">
    <property type="component" value="Unassembled WGS sequence"/>
</dbReference>
<dbReference type="RefSeq" id="WP_101237736.1">
    <property type="nucleotide sequence ID" value="NZ_PISJ01000030.1"/>
</dbReference>
<dbReference type="GO" id="GO:0016491">
    <property type="term" value="F:oxidoreductase activity"/>
    <property type="evidence" value="ECO:0007669"/>
    <property type="project" value="UniProtKB-KW"/>
</dbReference>
<dbReference type="InterPro" id="IPR001155">
    <property type="entry name" value="OxRdtase_FMN_N"/>
</dbReference>
<evidence type="ECO:0000313" key="4">
    <source>
        <dbReference type="EMBL" id="PKF31056.1"/>
    </source>
</evidence>
<gene>
    <name evidence="4" type="ORF">CW311_20950</name>
</gene>
<dbReference type="InterPro" id="IPR013785">
    <property type="entry name" value="Aldolase_TIM"/>
</dbReference>
<evidence type="ECO:0000256" key="2">
    <source>
        <dbReference type="ARBA" id="ARBA00023002"/>
    </source>
</evidence>
<dbReference type="SUPFAM" id="SSF51395">
    <property type="entry name" value="FMN-linked oxidoreductases"/>
    <property type="match status" value="1"/>
</dbReference>
<evidence type="ECO:0000259" key="3">
    <source>
        <dbReference type="Pfam" id="PF00724"/>
    </source>
</evidence>
<dbReference type="AlphaFoldDB" id="A0A2N0W9A1"/>
<keyword evidence="2" id="KW-0560">Oxidoreductase</keyword>
<proteinExistence type="predicted"/>
<dbReference type="PANTHER" id="PTHR43656:SF2">
    <property type="entry name" value="BINDING OXIDOREDUCTASE, PUTATIVE (AFU_ORTHOLOGUE AFUA_2G08260)-RELATED"/>
    <property type="match status" value="1"/>
</dbReference>
<dbReference type="InterPro" id="IPR051799">
    <property type="entry name" value="NADH_flavin_oxidoreductase"/>
</dbReference>
<dbReference type="Gene3D" id="3.20.20.70">
    <property type="entry name" value="Aldolase class I"/>
    <property type="match status" value="1"/>
</dbReference>
<comment type="caution">
    <text evidence="4">The sequence shown here is derived from an EMBL/GenBank/DDBJ whole genome shotgun (WGS) entry which is preliminary data.</text>
</comment>
<dbReference type="CDD" id="cd02803">
    <property type="entry name" value="OYE_like_FMN_family"/>
    <property type="match status" value="1"/>
</dbReference>
<evidence type="ECO:0000313" key="5">
    <source>
        <dbReference type="Proteomes" id="UP000233553"/>
    </source>
</evidence>
<dbReference type="PANTHER" id="PTHR43656">
    <property type="entry name" value="BINDING OXIDOREDUCTASE, PUTATIVE (AFU_ORTHOLOGUE AFUA_2G08260)-RELATED"/>
    <property type="match status" value="1"/>
</dbReference>
<accession>A0A2N0W9A1</accession>
<protein>
    <recommendedName>
        <fullName evidence="3">NADH:flavin oxidoreductase/NADH oxidase N-terminal domain-containing protein</fullName>
    </recommendedName>
</protein>
<sequence>MSSNFILENPIYFGSLKVSGRVFKTATHETLATDEGFMTDGILDFYRPMAESKLPLIITGNIFVSWQGKSGGKQLALDHDDKIPGMKKLADMCHQYGTKLIAQINHGGSQMRSSAEGITDYPVTSTGRLHPTLLGISRSLKIEEFPDLIKSYADAAERAQKAGCDGVQIQMAHGYLISQFLTPGTNRRKDKYGGNAEKRMNLALEIYRAVRERVGPHYPIIAKLNGCDDRPGGVKLEDQIILAKQLENEGLNAIEITRGHFSTIPSTLSGKWSGFIKRQTQVGMASTFPFWQRLFMRVIAIFFEPFLNHNYPARQGFNVSYAEEFKKALTIPVFSCGGFNDKASMENAVREKRIDAISIGRGLIANPYLFHHLYHPIPQAPVCDYCNLCIGSAGGELGVGCFNPKVQPDRDRMLKARIFHSS</sequence>
<feature type="domain" description="NADH:flavin oxidoreductase/NADH oxidase N-terminal" evidence="3">
    <location>
        <begin position="9"/>
        <end position="246"/>
    </location>
</feature>
<organism evidence="4 5">
    <name type="scientific">Acinetobacter proteolyticus</name>
    <dbReference type="NCBI Taxonomy" id="1776741"/>
    <lineage>
        <taxon>Bacteria</taxon>
        <taxon>Pseudomonadati</taxon>
        <taxon>Pseudomonadota</taxon>
        <taxon>Gammaproteobacteria</taxon>
        <taxon>Moraxellales</taxon>
        <taxon>Moraxellaceae</taxon>
        <taxon>Acinetobacter</taxon>
    </lineage>
</organism>
<evidence type="ECO:0000256" key="1">
    <source>
        <dbReference type="ARBA" id="ARBA00022630"/>
    </source>
</evidence>